<evidence type="ECO:0000256" key="4">
    <source>
        <dbReference type="ARBA" id="ARBA00022827"/>
    </source>
</evidence>
<dbReference type="GO" id="GO:0004791">
    <property type="term" value="F:thioredoxin-disulfide reductase (NADPH) activity"/>
    <property type="evidence" value="ECO:0007669"/>
    <property type="project" value="UniProtKB-EC"/>
</dbReference>
<feature type="binding site" evidence="10">
    <location>
        <position position="344"/>
    </location>
    <ligand>
        <name>FAD</name>
        <dbReference type="ChEBI" id="CHEBI:57692"/>
    </ligand>
</feature>
<keyword evidence="4 10" id="KW-0274">FAD</keyword>
<protein>
    <recommendedName>
        <fullName evidence="2">thioredoxin-disulfide reductase (NADPH)</fullName>
        <ecNumber evidence="2">1.8.1.9</ecNumber>
    </recommendedName>
</protein>
<proteinExistence type="inferred from homology"/>
<keyword evidence="6 12" id="KW-0560">Oxidoreductase</keyword>
<dbReference type="EMBL" id="MRZV01000159">
    <property type="protein sequence ID" value="PIK56958.1"/>
    <property type="molecule type" value="Genomic_DNA"/>
</dbReference>
<dbReference type="PROSITE" id="PS00076">
    <property type="entry name" value="PYRIDINE_REDOX_1"/>
    <property type="match status" value="1"/>
</dbReference>
<evidence type="ECO:0000256" key="6">
    <source>
        <dbReference type="ARBA" id="ARBA00023002"/>
    </source>
</evidence>
<keyword evidence="10" id="KW-0520">NAD</keyword>
<feature type="binding site" evidence="10">
    <location>
        <position position="304"/>
    </location>
    <ligand>
        <name>NAD(+)</name>
        <dbReference type="ChEBI" id="CHEBI:57540"/>
    </ligand>
</feature>
<feature type="active site" description="Proton acceptor" evidence="9">
    <location>
        <position position="480"/>
    </location>
</feature>
<evidence type="ECO:0000256" key="2">
    <source>
        <dbReference type="ARBA" id="ARBA00012610"/>
    </source>
</evidence>
<evidence type="ECO:0000259" key="14">
    <source>
        <dbReference type="Pfam" id="PF07992"/>
    </source>
</evidence>
<feature type="domain" description="FAD/NAD(P)-binding" evidence="14">
    <location>
        <begin position="27"/>
        <end position="357"/>
    </location>
</feature>
<dbReference type="GO" id="GO:0005829">
    <property type="term" value="C:cytosol"/>
    <property type="evidence" value="ECO:0007669"/>
    <property type="project" value="TreeGrafter"/>
</dbReference>
<comment type="caution">
    <text evidence="15">The sequence shown here is derived from an EMBL/GenBank/DDBJ whole genome shotgun (WGS) entry which is preliminary data.</text>
</comment>
<reference evidence="15 16" key="1">
    <citation type="journal article" date="2017" name="PLoS Biol.">
        <title>The sea cucumber genome provides insights into morphological evolution and visceral regeneration.</title>
        <authorList>
            <person name="Zhang X."/>
            <person name="Sun L."/>
            <person name="Yuan J."/>
            <person name="Sun Y."/>
            <person name="Gao Y."/>
            <person name="Zhang L."/>
            <person name="Li S."/>
            <person name="Dai H."/>
            <person name="Hamel J.F."/>
            <person name="Liu C."/>
            <person name="Yu Y."/>
            <person name="Liu S."/>
            <person name="Lin W."/>
            <person name="Guo K."/>
            <person name="Jin S."/>
            <person name="Xu P."/>
            <person name="Storey K.B."/>
            <person name="Huan P."/>
            <person name="Zhang T."/>
            <person name="Zhou Y."/>
            <person name="Zhang J."/>
            <person name="Lin C."/>
            <person name="Li X."/>
            <person name="Xing L."/>
            <person name="Huo D."/>
            <person name="Sun M."/>
            <person name="Wang L."/>
            <person name="Mercier A."/>
            <person name="Li F."/>
            <person name="Yang H."/>
            <person name="Xiang J."/>
        </authorList>
    </citation>
    <scope>NUCLEOTIDE SEQUENCE [LARGE SCALE GENOMIC DNA]</scope>
    <source>
        <strain evidence="15">Shaxun</strain>
        <tissue evidence="15">Muscle</tissue>
    </source>
</reference>
<dbReference type="Pfam" id="PF02852">
    <property type="entry name" value="Pyr_redox_dim"/>
    <property type="match status" value="1"/>
</dbReference>
<dbReference type="InterPro" id="IPR023753">
    <property type="entry name" value="FAD/NAD-binding_dom"/>
</dbReference>
<dbReference type="GO" id="GO:0050660">
    <property type="term" value="F:flavin adenine dinucleotide binding"/>
    <property type="evidence" value="ECO:0007669"/>
    <property type="project" value="InterPro"/>
</dbReference>
<feature type="binding site" evidence="10">
    <location>
        <begin position="212"/>
        <end position="219"/>
    </location>
    <ligand>
        <name>NAD(+)</name>
        <dbReference type="ChEBI" id="CHEBI:57540"/>
    </ligand>
</feature>
<dbReference type="InterPro" id="IPR046952">
    <property type="entry name" value="GSHR/TRXR-like"/>
</dbReference>
<dbReference type="GO" id="GO:0006749">
    <property type="term" value="P:glutathione metabolic process"/>
    <property type="evidence" value="ECO:0007669"/>
    <property type="project" value="TreeGrafter"/>
</dbReference>
<keyword evidence="7" id="KW-1015">Disulfide bond</keyword>
<dbReference type="InterPro" id="IPR036188">
    <property type="entry name" value="FAD/NAD-bd_sf"/>
</dbReference>
<dbReference type="PANTHER" id="PTHR42737">
    <property type="entry name" value="GLUTATHIONE REDUCTASE"/>
    <property type="match status" value="1"/>
</dbReference>
<keyword evidence="8 12" id="KW-0676">Redox-active center</keyword>
<feature type="domain" description="Pyridine nucleotide-disulphide oxidoreductase dimerisation" evidence="13">
    <location>
        <begin position="378"/>
        <end position="489"/>
    </location>
</feature>
<dbReference type="GO" id="GO:0004362">
    <property type="term" value="F:glutathione-disulfide reductase (NADPH) activity"/>
    <property type="evidence" value="ECO:0007669"/>
    <property type="project" value="TreeGrafter"/>
</dbReference>
<accession>A0A2G8L9L2</accession>
<dbReference type="OrthoDB" id="5956163at2759"/>
<dbReference type="Proteomes" id="UP000230750">
    <property type="component" value="Unassembled WGS sequence"/>
</dbReference>
<dbReference type="EC" id="1.8.1.9" evidence="2"/>
<dbReference type="Pfam" id="PF07992">
    <property type="entry name" value="Pyr_redox_2"/>
    <property type="match status" value="1"/>
</dbReference>
<evidence type="ECO:0000256" key="10">
    <source>
        <dbReference type="PIRSR" id="PIRSR000350-3"/>
    </source>
</evidence>
<comment type="similarity">
    <text evidence="1 12">Belongs to the class-I pyridine nucleotide-disulfide oxidoreductase family.</text>
</comment>
<dbReference type="PRINTS" id="PR00368">
    <property type="entry name" value="FADPNR"/>
</dbReference>
<dbReference type="InterPro" id="IPR006338">
    <property type="entry name" value="Thioredoxin/glutathione_Rdtase"/>
</dbReference>
<dbReference type="GO" id="GO:0034599">
    <property type="term" value="P:cellular response to oxidative stress"/>
    <property type="evidence" value="ECO:0007669"/>
    <property type="project" value="TreeGrafter"/>
</dbReference>
<dbReference type="FunFam" id="3.30.390.30:FF:000004">
    <property type="entry name" value="Thioredoxin reductase 1, cytoplasmic"/>
    <property type="match status" value="1"/>
</dbReference>
<evidence type="ECO:0000256" key="1">
    <source>
        <dbReference type="ARBA" id="ARBA00007532"/>
    </source>
</evidence>
<keyword evidence="3 12" id="KW-0285">Flavoprotein</keyword>
<dbReference type="Gene3D" id="3.50.50.60">
    <property type="entry name" value="FAD/NAD(P)-binding domain"/>
    <property type="match status" value="2"/>
</dbReference>
<feature type="binding site" evidence="10">
    <location>
        <position position="146"/>
    </location>
    <ligand>
        <name>FAD</name>
        <dbReference type="ChEBI" id="CHEBI:57692"/>
    </ligand>
</feature>
<dbReference type="GO" id="GO:0045454">
    <property type="term" value="P:cell redox homeostasis"/>
    <property type="evidence" value="ECO:0007669"/>
    <property type="project" value="InterPro"/>
</dbReference>
<dbReference type="Gene3D" id="3.30.390.30">
    <property type="match status" value="1"/>
</dbReference>
<dbReference type="FunFam" id="3.50.50.60:FF:000190">
    <property type="entry name" value="Thioredoxin reductase"/>
    <property type="match status" value="1"/>
</dbReference>
<dbReference type="PRINTS" id="PR00411">
    <property type="entry name" value="PNDRDTASEI"/>
</dbReference>
<gene>
    <name evidence="15" type="ORF">BSL78_06159</name>
</gene>
<feature type="binding site" evidence="10">
    <location>
        <position position="82"/>
    </location>
    <ligand>
        <name>FAD</name>
        <dbReference type="ChEBI" id="CHEBI:57692"/>
    </ligand>
</feature>
<dbReference type="InterPro" id="IPR012999">
    <property type="entry name" value="Pyr_OxRdtase_I_AS"/>
</dbReference>
<evidence type="ECO:0000256" key="9">
    <source>
        <dbReference type="PIRSR" id="PIRSR000350-2"/>
    </source>
</evidence>
<comment type="cofactor">
    <cofactor evidence="10">
        <name>FAD</name>
        <dbReference type="ChEBI" id="CHEBI:57692"/>
    </cofactor>
    <text evidence="10">Binds 1 FAD per subunit.</text>
</comment>
<sequence>MTLKTSEVANLWGWATQSNSQITSQSYDLVVIGGGSGGLACAKEAASLDKKVAVLDFVKPSPRGSVWGLGGTCVNVGCIPKKLMHQAALMGQATEDAKHYGWQVPEKIEHSWDTLIEAVQNYVRSLNWGHRVQLNEKKVQYYNGWGMFLDDHTIHAKLKDGKEEILHAKNIVIATGMRPRYPSEISGAIEHCISSDDIFSLRKPPGKTLIVGGSYVALETAGFLQGLGFPTTVMVRSICLRGFDQQMSGLVTDHLSGEVGVDILWKSVPLSVNKQTDDSLTVRWRDESCKEHEDQFDTVLFAIGRDPQTRNIGLGNTGVQLAPNGKIVGFAEQSSVSHIYAVGDILQGGKTPVAIKAGKLLAHRIFGASEKYFDYSSVPTTVFTPLEFSSVGLSEESAIERFGEENLEVYHSFYTPLEFTVSSRPASSCYIKAICEKKGKQEILGLHLTGPNAGEIMQGFAVAFRCGLSFEDLSESCGIHPTSAEEIVKLNITKSSGEDPTVSGC</sequence>
<dbReference type="SUPFAM" id="SSF55424">
    <property type="entry name" value="FAD/NAD-linked reductases, dimerisation (C-terminal) domain"/>
    <property type="match status" value="1"/>
</dbReference>
<dbReference type="InterPro" id="IPR016156">
    <property type="entry name" value="FAD/NAD-linked_Rdtase_dimer_sf"/>
</dbReference>
<evidence type="ECO:0000259" key="13">
    <source>
        <dbReference type="Pfam" id="PF02852"/>
    </source>
</evidence>
<evidence type="ECO:0000256" key="3">
    <source>
        <dbReference type="ARBA" id="ARBA00022630"/>
    </source>
</evidence>
<dbReference type="PANTHER" id="PTHR42737:SF7">
    <property type="entry name" value="THIOREDOXIN-DISULFIDE REDUCTASE"/>
    <property type="match status" value="1"/>
</dbReference>
<dbReference type="NCBIfam" id="TIGR01438">
    <property type="entry name" value="TGR"/>
    <property type="match status" value="1"/>
</dbReference>
<evidence type="ECO:0000256" key="8">
    <source>
        <dbReference type="ARBA" id="ARBA00023284"/>
    </source>
</evidence>
<dbReference type="GO" id="GO:0005739">
    <property type="term" value="C:mitochondrion"/>
    <property type="evidence" value="ECO:0007669"/>
    <property type="project" value="TreeGrafter"/>
</dbReference>
<keyword evidence="16" id="KW-1185">Reference proteome</keyword>
<dbReference type="AlphaFoldDB" id="A0A2G8L9L2"/>
<evidence type="ECO:0000256" key="7">
    <source>
        <dbReference type="ARBA" id="ARBA00023157"/>
    </source>
</evidence>
<evidence type="ECO:0000256" key="11">
    <source>
        <dbReference type="PIRSR" id="PIRSR000350-4"/>
    </source>
</evidence>
<dbReference type="InterPro" id="IPR001100">
    <property type="entry name" value="Pyr_nuc-diS_OxRdtase"/>
</dbReference>
<evidence type="ECO:0000313" key="15">
    <source>
        <dbReference type="EMBL" id="PIK56958.1"/>
    </source>
</evidence>
<evidence type="ECO:0000256" key="12">
    <source>
        <dbReference type="RuleBase" id="RU003691"/>
    </source>
</evidence>
<name>A0A2G8L9L2_STIJA</name>
<keyword evidence="5" id="KW-0521">NADP</keyword>
<keyword evidence="10" id="KW-0547">Nucleotide-binding</keyword>
<evidence type="ECO:0000313" key="16">
    <source>
        <dbReference type="Proteomes" id="UP000230750"/>
    </source>
</evidence>
<dbReference type="PIRSF" id="PIRSF000350">
    <property type="entry name" value="Mercury_reductase_MerA"/>
    <property type="match status" value="1"/>
</dbReference>
<organism evidence="15 16">
    <name type="scientific">Stichopus japonicus</name>
    <name type="common">Sea cucumber</name>
    <dbReference type="NCBI Taxonomy" id="307972"/>
    <lineage>
        <taxon>Eukaryota</taxon>
        <taxon>Metazoa</taxon>
        <taxon>Echinodermata</taxon>
        <taxon>Eleutherozoa</taxon>
        <taxon>Echinozoa</taxon>
        <taxon>Holothuroidea</taxon>
        <taxon>Aspidochirotacea</taxon>
        <taxon>Aspidochirotida</taxon>
        <taxon>Stichopodidae</taxon>
        <taxon>Apostichopus</taxon>
    </lineage>
</organism>
<dbReference type="STRING" id="307972.A0A2G8L9L2"/>
<dbReference type="SUPFAM" id="SSF51905">
    <property type="entry name" value="FAD/NAD(P)-binding domain"/>
    <property type="match status" value="1"/>
</dbReference>
<evidence type="ECO:0000256" key="5">
    <source>
        <dbReference type="ARBA" id="ARBA00022857"/>
    </source>
</evidence>
<feature type="disulfide bond" description="Redox-active" evidence="11">
    <location>
        <begin position="73"/>
        <end position="78"/>
    </location>
</feature>
<dbReference type="InterPro" id="IPR004099">
    <property type="entry name" value="Pyr_nucl-diS_OxRdtase_dimer"/>
</dbReference>